<feature type="compositionally biased region" description="Basic and acidic residues" evidence="6">
    <location>
        <begin position="80"/>
        <end position="95"/>
    </location>
</feature>
<feature type="compositionally biased region" description="Basic and acidic residues" evidence="6">
    <location>
        <begin position="50"/>
        <end position="65"/>
    </location>
</feature>
<evidence type="ECO:0000256" key="6">
    <source>
        <dbReference type="SAM" id="MobiDB-lite"/>
    </source>
</evidence>
<dbReference type="InterPro" id="IPR013112">
    <property type="entry name" value="FAD-bd_8"/>
</dbReference>
<dbReference type="Proteomes" id="UP000007797">
    <property type="component" value="Unassembled WGS sequence"/>
</dbReference>
<dbReference type="InterPro" id="IPR013121">
    <property type="entry name" value="Fe_red_NAD-bd_6"/>
</dbReference>
<keyword evidence="4" id="KW-0560">Oxidoreductase</keyword>
<organism evidence="9 10">
    <name type="scientific">Cavenderia fasciculata</name>
    <name type="common">Slime mold</name>
    <name type="synonym">Dictyostelium fasciculatum</name>
    <dbReference type="NCBI Taxonomy" id="261658"/>
    <lineage>
        <taxon>Eukaryota</taxon>
        <taxon>Amoebozoa</taxon>
        <taxon>Evosea</taxon>
        <taxon>Eumycetozoa</taxon>
        <taxon>Dictyostelia</taxon>
        <taxon>Acytosteliales</taxon>
        <taxon>Cavenderiaceae</taxon>
        <taxon>Cavenderia</taxon>
    </lineage>
</organism>
<dbReference type="STRING" id="1054147.F4QA30"/>
<feature type="transmembrane region" description="Helical" evidence="7">
    <location>
        <begin position="111"/>
        <end position="134"/>
    </location>
</feature>
<feature type="transmembrane region" description="Helical" evidence="7">
    <location>
        <begin position="287"/>
        <end position="307"/>
    </location>
</feature>
<feature type="transmembrane region" description="Helical" evidence="7">
    <location>
        <begin position="146"/>
        <end position="175"/>
    </location>
</feature>
<keyword evidence="10" id="KW-1185">Reference proteome</keyword>
<dbReference type="CDD" id="cd06186">
    <property type="entry name" value="NOX_Duox_like_FAD_NADP"/>
    <property type="match status" value="1"/>
</dbReference>
<sequence>MSDDNNNNNPKNENNDVVIVKGHTRHRSQGKHSSIEIDDNNSNNDNIELNEIKKEDEEQNKHRSESLTTTITREDGEEEVTIRDDDSEIDRSSKEEEGEDSYSKMIKLRHWWWFNGYSVLIVLIFIGINLAVAIERFYSTYNSKQYQLFGLSVCFARCSAAIINLNTTLILLPVLRNVVSWVRGTWVSDFIPIDRHISFHKLCAFGIIIGSIIHCVSHYNNFRILLNTSREELIMNGLNGQILDYATNKYSLFYRSVPGLTGHLMIVVLVLIVTSSIERIRRPMFEVFYYTHHLFAVYFVLICFHGISKLFQYPQQSYYWAAPPFFFYLVERIYRIVSSGTRPVLLHMAKQHPSKVLELRLKTDKPFKYNPGQYLYLNCPSIANHEWHPFTITSSPDEPFISVHINIVGNWTGKLYKLLNANEKLGIVQNDLMKGPDGKDILRIDGPFGASCENVFKYRIAVLIGAGIGATPFSSILKHVKYQLLNNNNNNNNDNNNSTSEKKTTMEKVYFFWISREKNSFEWFTYMLNDVERSLDGTVEIHSYLTGSISISDWNDIVESISTLDTECHSDFITGLRSQTLFGRPNWDTILQQLTKIHENNEIGLFFCGPRPMEVEIKRYCRQYNGKRNCHLHFYKEHF</sequence>
<dbReference type="SFLD" id="SFLDG01168">
    <property type="entry name" value="Ferric_reductase_subgroup_(FRE"/>
    <property type="match status" value="1"/>
</dbReference>
<feature type="compositionally biased region" description="Low complexity" evidence="6">
    <location>
        <begin position="40"/>
        <end position="49"/>
    </location>
</feature>
<dbReference type="InterPro" id="IPR017927">
    <property type="entry name" value="FAD-bd_FR_type"/>
</dbReference>
<dbReference type="AlphaFoldDB" id="F4QA30"/>
<dbReference type="KEGG" id="dfa:DFA_10391"/>
<dbReference type="PANTHER" id="PTHR11972">
    <property type="entry name" value="NADPH OXIDASE"/>
    <property type="match status" value="1"/>
</dbReference>
<accession>F4QA30</accession>
<dbReference type="Pfam" id="PF01794">
    <property type="entry name" value="Ferric_reduct"/>
    <property type="match status" value="1"/>
</dbReference>
<evidence type="ECO:0000256" key="5">
    <source>
        <dbReference type="ARBA" id="ARBA00023136"/>
    </source>
</evidence>
<feature type="transmembrane region" description="Helical" evidence="7">
    <location>
        <begin position="252"/>
        <end position="275"/>
    </location>
</feature>
<evidence type="ECO:0000256" key="7">
    <source>
        <dbReference type="SAM" id="Phobius"/>
    </source>
</evidence>
<dbReference type="SFLD" id="SFLDG01169">
    <property type="entry name" value="NADPH_oxidase_subgroup_(NOX)"/>
    <property type="match status" value="1"/>
</dbReference>
<keyword evidence="5 7" id="KW-0472">Membrane</keyword>
<dbReference type="PROSITE" id="PS51384">
    <property type="entry name" value="FAD_FR"/>
    <property type="match status" value="1"/>
</dbReference>
<feature type="compositionally biased region" description="Low complexity" evidence="6">
    <location>
        <begin position="1"/>
        <end position="16"/>
    </location>
</feature>
<proteinExistence type="predicted"/>
<dbReference type="SUPFAM" id="SSF52343">
    <property type="entry name" value="Ferredoxin reductase-like, C-terminal NADP-linked domain"/>
    <property type="match status" value="1"/>
</dbReference>
<feature type="transmembrane region" description="Helical" evidence="7">
    <location>
        <begin position="202"/>
        <end position="219"/>
    </location>
</feature>
<evidence type="ECO:0000256" key="1">
    <source>
        <dbReference type="ARBA" id="ARBA00004141"/>
    </source>
</evidence>
<dbReference type="Gene3D" id="3.40.50.80">
    <property type="entry name" value="Nucleotide-binding domain of ferredoxin-NADP reductase (FNR) module"/>
    <property type="match status" value="1"/>
</dbReference>
<dbReference type="GO" id="GO:0016175">
    <property type="term" value="F:superoxide-generating NAD(P)H oxidase activity"/>
    <property type="evidence" value="ECO:0007669"/>
    <property type="project" value="TreeGrafter"/>
</dbReference>
<dbReference type="RefSeq" id="XP_004354291.1">
    <property type="nucleotide sequence ID" value="XM_004354239.1"/>
</dbReference>
<name>F4QA30_CACFS</name>
<comment type="subcellular location">
    <subcellularLocation>
        <location evidence="1">Membrane</location>
        <topology evidence="1">Multi-pass membrane protein</topology>
    </subcellularLocation>
</comment>
<dbReference type="Pfam" id="PF08022">
    <property type="entry name" value="FAD_binding_8"/>
    <property type="match status" value="1"/>
</dbReference>
<evidence type="ECO:0000256" key="4">
    <source>
        <dbReference type="ARBA" id="ARBA00023002"/>
    </source>
</evidence>
<dbReference type="SFLD" id="SFLDS00052">
    <property type="entry name" value="Ferric_Reductase_Domain"/>
    <property type="match status" value="1"/>
</dbReference>
<evidence type="ECO:0000256" key="3">
    <source>
        <dbReference type="ARBA" id="ARBA00022989"/>
    </source>
</evidence>
<keyword evidence="3 7" id="KW-1133">Transmembrane helix</keyword>
<evidence type="ECO:0000256" key="2">
    <source>
        <dbReference type="ARBA" id="ARBA00022692"/>
    </source>
</evidence>
<dbReference type="InterPro" id="IPR013130">
    <property type="entry name" value="Fe3_Rdtase_TM_dom"/>
</dbReference>
<evidence type="ECO:0000313" key="10">
    <source>
        <dbReference type="Proteomes" id="UP000007797"/>
    </source>
</evidence>
<dbReference type="SUPFAM" id="SSF63380">
    <property type="entry name" value="Riboflavin synthase domain-like"/>
    <property type="match status" value="1"/>
</dbReference>
<feature type="domain" description="FAD-binding FR-type" evidence="8">
    <location>
        <begin position="323"/>
        <end position="454"/>
    </location>
</feature>
<evidence type="ECO:0000259" key="8">
    <source>
        <dbReference type="PROSITE" id="PS51384"/>
    </source>
</evidence>
<dbReference type="OrthoDB" id="167398at2759"/>
<dbReference type="PANTHER" id="PTHR11972:SF165">
    <property type="entry name" value="SUPEROXIDE-GENERATING NADPH OXIDASE HEAVY CHAIN SUBUNIT B"/>
    <property type="match status" value="1"/>
</dbReference>
<dbReference type="GO" id="GO:0043020">
    <property type="term" value="C:NADPH oxidase complex"/>
    <property type="evidence" value="ECO:0007669"/>
    <property type="project" value="TreeGrafter"/>
</dbReference>
<protein>
    <submittedName>
        <fullName evidence="9">Superoxide-generating NADPH oxidase flavocytochrome</fullName>
    </submittedName>
</protein>
<dbReference type="Pfam" id="PF08030">
    <property type="entry name" value="NAD_binding_6"/>
    <property type="match status" value="1"/>
</dbReference>
<dbReference type="GO" id="GO:0042554">
    <property type="term" value="P:superoxide anion generation"/>
    <property type="evidence" value="ECO:0007669"/>
    <property type="project" value="TreeGrafter"/>
</dbReference>
<dbReference type="OMA" id="DENQAIH"/>
<dbReference type="InterPro" id="IPR017938">
    <property type="entry name" value="Riboflavin_synthase-like_b-brl"/>
</dbReference>
<dbReference type="GO" id="GO:0006952">
    <property type="term" value="P:defense response"/>
    <property type="evidence" value="ECO:0007669"/>
    <property type="project" value="TreeGrafter"/>
</dbReference>
<feature type="region of interest" description="Disordered" evidence="6">
    <location>
        <begin position="1"/>
        <end position="96"/>
    </location>
</feature>
<gene>
    <name evidence="9" type="primary">noxB</name>
    <name evidence="9" type="ORF">DFA_10391</name>
</gene>
<reference evidence="10" key="1">
    <citation type="journal article" date="2011" name="Genome Res.">
        <title>Phylogeny-wide analysis of social amoeba genomes highlights ancient origins for complex intercellular communication.</title>
        <authorList>
            <person name="Heidel A.J."/>
            <person name="Lawal H.M."/>
            <person name="Felder M."/>
            <person name="Schilde C."/>
            <person name="Helps N.R."/>
            <person name="Tunggal B."/>
            <person name="Rivero F."/>
            <person name="John U."/>
            <person name="Schleicher M."/>
            <person name="Eichinger L."/>
            <person name="Platzer M."/>
            <person name="Noegel A.A."/>
            <person name="Schaap P."/>
            <person name="Gloeckner G."/>
        </authorList>
    </citation>
    <scope>NUCLEOTIDE SEQUENCE [LARGE SCALE GENOMIC DNA]</scope>
    <source>
        <strain evidence="10">SH3</strain>
    </source>
</reference>
<dbReference type="Gene3D" id="2.40.30.10">
    <property type="entry name" value="Translation factors"/>
    <property type="match status" value="1"/>
</dbReference>
<dbReference type="InterPro" id="IPR039261">
    <property type="entry name" value="FNR_nucleotide-bd"/>
</dbReference>
<dbReference type="GeneID" id="14867782"/>
<dbReference type="InterPro" id="IPR050369">
    <property type="entry name" value="RBOH/FRE"/>
</dbReference>
<dbReference type="EMBL" id="GL883026">
    <property type="protein sequence ID" value="EGG15549.1"/>
    <property type="molecule type" value="Genomic_DNA"/>
</dbReference>
<keyword evidence="2 7" id="KW-0812">Transmembrane</keyword>
<evidence type="ECO:0000313" key="9">
    <source>
        <dbReference type="EMBL" id="EGG15549.1"/>
    </source>
</evidence>